<gene>
    <name evidence="3" type="primary">AVEN_177347_1</name>
    <name evidence="3" type="ORF">TNIN_279461</name>
</gene>
<sequence length="147" mass="17128">METLKLFTILIICFYLLSEILEAGSDDPLVIVDQQNAEEETRLPNSHSASFVMAFIFLCLLLYGAYRVCRCHCIHKPPLTVNLDAEAPSELGIKGLEKYIKEHDEYLAIYGPKKPDSNLHVWRFKRKRVRTIRGKWISDSWKLYIIR</sequence>
<dbReference type="Proteomes" id="UP000886998">
    <property type="component" value="Unassembled WGS sequence"/>
</dbReference>
<feature type="transmembrane region" description="Helical" evidence="1">
    <location>
        <begin position="47"/>
        <end position="66"/>
    </location>
</feature>
<feature type="non-terminal residue" evidence="3">
    <location>
        <position position="147"/>
    </location>
</feature>
<keyword evidence="1" id="KW-0472">Membrane</keyword>
<keyword evidence="4" id="KW-1185">Reference proteome</keyword>
<dbReference type="EMBL" id="BMAV01026823">
    <property type="protein sequence ID" value="GFS53597.1"/>
    <property type="molecule type" value="Genomic_DNA"/>
</dbReference>
<evidence type="ECO:0000256" key="1">
    <source>
        <dbReference type="SAM" id="Phobius"/>
    </source>
</evidence>
<name>A0A8X6MI23_9ARAC</name>
<keyword evidence="1" id="KW-1133">Transmembrane helix</keyword>
<reference evidence="3" key="1">
    <citation type="submission" date="2020-08" db="EMBL/GenBank/DDBJ databases">
        <title>Multicomponent nature underlies the extraordinary mechanical properties of spider dragline silk.</title>
        <authorList>
            <person name="Kono N."/>
            <person name="Nakamura H."/>
            <person name="Mori M."/>
            <person name="Yoshida Y."/>
            <person name="Ohtoshi R."/>
            <person name="Malay A.D."/>
            <person name="Moran D.A.P."/>
            <person name="Tomita M."/>
            <person name="Numata K."/>
            <person name="Arakawa K."/>
        </authorList>
    </citation>
    <scope>NUCLEOTIDE SEQUENCE</scope>
</reference>
<evidence type="ECO:0000313" key="4">
    <source>
        <dbReference type="Proteomes" id="UP000886998"/>
    </source>
</evidence>
<keyword evidence="2" id="KW-0732">Signal</keyword>
<feature type="signal peptide" evidence="2">
    <location>
        <begin position="1"/>
        <end position="23"/>
    </location>
</feature>
<feature type="chain" id="PRO_5036465420" evidence="2">
    <location>
        <begin position="24"/>
        <end position="147"/>
    </location>
</feature>
<keyword evidence="1" id="KW-0812">Transmembrane</keyword>
<evidence type="ECO:0000313" key="3">
    <source>
        <dbReference type="EMBL" id="GFS53597.1"/>
    </source>
</evidence>
<protein>
    <submittedName>
        <fullName evidence="3">Uncharacterized protein</fullName>
    </submittedName>
</protein>
<evidence type="ECO:0000256" key="2">
    <source>
        <dbReference type="SAM" id="SignalP"/>
    </source>
</evidence>
<accession>A0A8X6MI23</accession>
<organism evidence="3 4">
    <name type="scientific">Trichonephila inaurata madagascariensis</name>
    <dbReference type="NCBI Taxonomy" id="2747483"/>
    <lineage>
        <taxon>Eukaryota</taxon>
        <taxon>Metazoa</taxon>
        <taxon>Ecdysozoa</taxon>
        <taxon>Arthropoda</taxon>
        <taxon>Chelicerata</taxon>
        <taxon>Arachnida</taxon>
        <taxon>Araneae</taxon>
        <taxon>Araneomorphae</taxon>
        <taxon>Entelegynae</taxon>
        <taxon>Araneoidea</taxon>
        <taxon>Nephilidae</taxon>
        <taxon>Trichonephila</taxon>
        <taxon>Trichonephila inaurata</taxon>
    </lineage>
</organism>
<dbReference type="AlphaFoldDB" id="A0A8X6MI23"/>
<proteinExistence type="predicted"/>
<dbReference type="OrthoDB" id="6424976at2759"/>
<comment type="caution">
    <text evidence="3">The sequence shown here is derived from an EMBL/GenBank/DDBJ whole genome shotgun (WGS) entry which is preliminary data.</text>
</comment>